<name>A0A0A8ZTD1_ARUDO</name>
<protein>
    <submittedName>
        <fullName evidence="2">Uncharacterized protein</fullName>
    </submittedName>
</protein>
<organism evidence="2">
    <name type="scientific">Arundo donax</name>
    <name type="common">Giant reed</name>
    <name type="synonym">Donax arundinaceus</name>
    <dbReference type="NCBI Taxonomy" id="35708"/>
    <lineage>
        <taxon>Eukaryota</taxon>
        <taxon>Viridiplantae</taxon>
        <taxon>Streptophyta</taxon>
        <taxon>Embryophyta</taxon>
        <taxon>Tracheophyta</taxon>
        <taxon>Spermatophyta</taxon>
        <taxon>Magnoliopsida</taxon>
        <taxon>Liliopsida</taxon>
        <taxon>Poales</taxon>
        <taxon>Poaceae</taxon>
        <taxon>PACMAD clade</taxon>
        <taxon>Arundinoideae</taxon>
        <taxon>Arundineae</taxon>
        <taxon>Arundo</taxon>
    </lineage>
</organism>
<keyword evidence="1" id="KW-0472">Membrane</keyword>
<evidence type="ECO:0000256" key="1">
    <source>
        <dbReference type="SAM" id="Phobius"/>
    </source>
</evidence>
<dbReference type="EMBL" id="GBRH01255266">
    <property type="protein sequence ID" value="JAD42629.1"/>
    <property type="molecule type" value="Transcribed_RNA"/>
</dbReference>
<reference evidence="2" key="1">
    <citation type="submission" date="2014-09" db="EMBL/GenBank/DDBJ databases">
        <authorList>
            <person name="Magalhaes I.L.F."/>
            <person name="Oliveira U."/>
            <person name="Santos F.R."/>
            <person name="Vidigal T.H.D.A."/>
            <person name="Brescovit A.D."/>
            <person name="Santos A.J."/>
        </authorList>
    </citation>
    <scope>NUCLEOTIDE SEQUENCE</scope>
    <source>
        <tissue evidence="2">Shoot tissue taken approximately 20 cm above the soil surface</tissue>
    </source>
</reference>
<accession>A0A0A8ZTD1</accession>
<keyword evidence="1" id="KW-0812">Transmembrane</keyword>
<feature type="transmembrane region" description="Helical" evidence="1">
    <location>
        <begin position="12"/>
        <end position="31"/>
    </location>
</feature>
<reference evidence="2" key="2">
    <citation type="journal article" date="2015" name="Data Brief">
        <title>Shoot transcriptome of the giant reed, Arundo donax.</title>
        <authorList>
            <person name="Barrero R.A."/>
            <person name="Guerrero F.D."/>
            <person name="Moolhuijzen P."/>
            <person name="Goolsby J.A."/>
            <person name="Tidwell J."/>
            <person name="Bellgard S.E."/>
            <person name="Bellgard M.I."/>
        </authorList>
    </citation>
    <scope>NUCLEOTIDE SEQUENCE</scope>
    <source>
        <tissue evidence="2">Shoot tissue taken approximately 20 cm above the soil surface</tissue>
    </source>
</reference>
<sequence length="32" mass="3960">MLRRSIANGRWKILRHICLFFTVLFLDQWVIL</sequence>
<proteinExistence type="predicted"/>
<dbReference type="AlphaFoldDB" id="A0A0A8ZTD1"/>
<keyword evidence="1" id="KW-1133">Transmembrane helix</keyword>
<evidence type="ECO:0000313" key="2">
    <source>
        <dbReference type="EMBL" id="JAD42629.1"/>
    </source>
</evidence>